<dbReference type="OrthoDB" id="2398441at2759"/>
<dbReference type="GO" id="GO:0004842">
    <property type="term" value="F:ubiquitin-protein transferase activity"/>
    <property type="evidence" value="ECO:0007669"/>
    <property type="project" value="TreeGrafter"/>
</dbReference>
<dbReference type="SUPFAM" id="SSF57850">
    <property type="entry name" value="RING/U-box"/>
    <property type="match status" value="1"/>
</dbReference>
<protein>
    <recommendedName>
        <fullName evidence="7">Cell cycle control protein</fullName>
    </recommendedName>
</protein>
<dbReference type="InParanoid" id="A0A1J7J342"/>
<dbReference type="PROSITE" id="PS00518">
    <property type="entry name" value="ZF_RING_1"/>
    <property type="match status" value="1"/>
</dbReference>
<dbReference type="AlphaFoldDB" id="A0A1J7J342"/>
<dbReference type="STRING" id="1408157.A0A1J7J342"/>
<keyword evidence="3" id="KW-0862">Zinc</keyword>
<dbReference type="Proteomes" id="UP000182658">
    <property type="component" value="Unassembled WGS sequence"/>
</dbReference>
<dbReference type="InterPro" id="IPR017907">
    <property type="entry name" value="Znf_RING_CS"/>
</dbReference>
<organism evidence="5 6">
    <name type="scientific">Coniochaeta ligniaria NRRL 30616</name>
    <dbReference type="NCBI Taxonomy" id="1408157"/>
    <lineage>
        <taxon>Eukaryota</taxon>
        <taxon>Fungi</taxon>
        <taxon>Dikarya</taxon>
        <taxon>Ascomycota</taxon>
        <taxon>Pezizomycotina</taxon>
        <taxon>Sordariomycetes</taxon>
        <taxon>Sordariomycetidae</taxon>
        <taxon>Coniochaetales</taxon>
        <taxon>Coniochaetaceae</taxon>
        <taxon>Coniochaeta</taxon>
    </lineage>
</organism>
<dbReference type="PANTHER" id="PTHR28042">
    <property type="entry name" value="E3 UBIQUITIN-PROTEIN LIGASE COMPLEX SLX5-SLX8 SUBUNIT SLX5"/>
    <property type="match status" value="1"/>
</dbReference>
<reference evidence="5 6" key="1">
    <citation type="submission" date="2016-10" db="EMBL/GenBank/DDBJ databases">
        <title>Draft genome sequence of Coniochaeta ligniaria NRRL30616, a lignocellulolytic fungus for bioabatement of inhibitors in plant biomass hydrolysates.</title>
        <authorList>
            <consortium name="DOE Joint Genome Institute"/>
            <person name="Jimenez D.J."/>
            <person name="Hector R.E."/>
            <person name="Riley R."/>
            <person name="Sun H."/>
            <person name="Grigoriev I.V."/>
            <person name="Van Elsas J.D."/>
            <person name="Nichols N.N."/>
        </authorList>
    </citation>
    <scope>NUCLEOTIDE SEQUENCE [LARGE SCALE GENOMIC DNA]</scope>
    <source>
        <strain evidence="5 6">NRRL 30616</strain>
    </source>
</reference>
<evidence type="ECO:0000256" key="4">
    <source>
        <dbReference type="SAM" id="MobiDB-lite"/>
    </source>
</evidence>
<dbReference type="GO" id="GO:0033768">
    <property type="term" value="C:SUMO-targeted ubiquitin ligase complex"/>
    <property type="evidence" value="ECO:0007669"/>
    <property type="project" value="TreeGrafter"/>
</dbReference>
<dbReference type="EMBL" id="KV875094">
    <property type="protein sequence ID" value="OIW34198.1"/>
    <property type="molecule type" value="Genomic_DNA"/>
</dbReference>
<keyword evidence="2" id="KW-0863">Zinc-finger</keyword>
<sequence>MHHHGGPLANFPIIDNPLADNPVDFNYGVGMVDQEVARPKPAHIAPPEAREGFTRATGEDTVVVCPSCEEELKYDPDDAEKDAQQPPPAKKARTTRKDREEHHFWAVKACGHVYCRSCYENRRPTVRNAGQTHFQIADKRVLCAVEDCSSDVSTKTAWVGIFL</sequence>
<name>A0A1J7J342_9PEZI</name>
<dbReference type="InterPro" id="IPR038886">
    <property type="entry name" value="E3_SLX5/Rfp1"/>
</dbReference>
<evidence type="ECO:0008006" key="7">
    <source>
        <dbReference type="Google" id="ProtNLM"/>
    </source>
</evidence>
<proteinExistence type="predicted"/>
<dbReference type="GO" id="GO:0008270">
    <property type="term" value="F:zinc ion binding"/>
    <property type="evidence" value="ECO:0007669"/>
    <property type="project" value="UniProtKB-KW"/>
</dbReference>
<gene>
    <name evidence="5" type="ORF">CONLIGDRAFT_570424</name>
</gene>
<keyword evidence="6" id="KW-1185">Reference proteome</keyword>
<evidence type="ECO:0000256" key="3">
    <source>
        <dbReference type="ARBA" id="ARBA00022833"/>
    </source>
</evidence>
<evidence type="ECO:0000256" key="2">
    <source>
        <dbReference type="ARBA" id="ARBA00022771"/>
    </source>
</evidence>
<accession>A0A1J7J342</accession>
<evidence type="ECO:0000313" key="5">
    <source>
        <dbReference type="EMBL" id="OIW34198.1"/>
    </source>
</evidence>
<evidence type="ECO:0000313" key="6">
    <source>
        <dbReference type="Proteomes" id="UP000182658"/>
    </source>
</evidence>
<keyword evidence="1" id="KW-0479">Metal-binding</keyword>
<evidence type="ECO:0000256" key="1">
    <source>
        <dbReference type="ARBA" id="ARBA00022723"/>
    </source>
</evidence>
<dbReference type="PANTHER" id="PTHR28042:SF1">
    <property type="entry name" value="E3 UBIQUITIN-PROTEIN LIGASE COMPLEX SLX5-SLX8 SUBUNIT SLX5"/>
    <property type="match status" value="1"/>
</dbReference>
<feature type="region of interest" description="Disordered" evidence="4">
    <location>
        <begin position="73"/>
        <end position="97"/>
    </location>
</feature>